<dbReference type="SMART" id="SM00862">
    <property type="entry name" value="Trans_reg_C"/>
    <property type="match status" value="1"/>
</dbReference>
<sequence>MTLEFGLLGGIEARLGGRPLPLGHTRQRSVLAALLVDAGEPVPTNRLMERVWGDNPPRQARATLHGYVSRLRQALADTDETALTRRGGGYVIELADTVPVDLCSFRALLARARQDDDPGLLECALGLWRGEAFSGIDTPWFNTLRDTLEQERFAAQLDLNDRRLRLGEHAALLPALAARSADHPLDERLAGQLMLALHRSGRPAEALAHYQRIRTLLSEELGIGPGPQLREIQAAVLRQEDDPVSHRPNASAAPDHQDTEQAAPRSNPPPAQLPASVPRFTGRRGELGRLEQLLSRGGVVCLEGTAGVGKTALAVHWAHRARPAFPDGQLFVDLRGFDSVSAPTHPAEAVRGFLEALGVAPAHVPARLEQQTALYRSLMADRKALVLLDDARDAEQVRPLLPAALGSLTLVTSRNRLTSLSAAEGALLLTVDPLPSRQAHALLTGRLGSSRIAAEPAAVREITARCAGLPLALAVVAARAAAQPDFPLDLLARELREDGSRLDALDGGDPATQLRAAFSSSYRALDGDTARMFRLLGLHPGPDATVPAAAALTALPVPRARALLGELTRAYLLTEHRPGRYTCHDLLRAYAVELAQADDSDRERDRAVRRMLDHYLATARTADALLTPQPLPEGERNTALFTHQEAQDWLTAEHPVLLAAVERAPTPYVWQLAATLTTFLDRHGHWQALLTAQATALDAAGDRQDRAAQADAHRGLALALDRLGRRDEACDHYHLALTLYSELGSHPGQARTHQHLARMSEARGAHQQALIHARRSLEHYDAAHDPAGQSAAMNQVGWILIQLGNHVEALMYCRRALVMAQEADDFNGQAHIQDSLGCVHRHLGRYEPAVAHYRQAAALFRETGDRHSEARDLCALGDLHEAAAHSDAAREAWTQALSVIHRLGLPGTDPLRVALMHRLSGPGDEQGSGQRDTAPHDTAPHDTAPCDTARGTVHQAVGQGS</sequence>
<proteinExistence type="inferred from homology"/>
<dbReference type="PANTHER" id="PTHR35807:SF1">
    <property type="entry name" value="TRANSCRIPTIONAL REGULATOR REDD"/>
    <property type="match status" value="1"/>
</dbReference>
<evidence type="ECO:0000256" key="3">
    <source>
        <dbReference type="ARBA" id="ARBA00023015"/>
    </source>
</evidence>
<evidence type="ECO:0000256" key="5">
    <source>
        <dbReference type="ARBA" id="ARBA00023163"/>
    </source>
</evidence>
<dbReference type="GO" id="GO:0003677">
    <property type="term" value="F:DNA binding"/>
    <property type="evidence" value="ECO:0007669"/>
    <property type="project" value="UniProtKB-UniRule"/>
</dbReference>
<organism evidence="9 10">
    <name type="scientific">Streptomyces scabichelini</name>
    <dbReference type="NCBI Taxonomy" id="2711217"/>
    <lineage>
        <taxon>Bacteria</taxon>
        <taxon>Bacillati</taxon>
        <taxon>Actinomycetota</taxon>
        <taxon>Actinomycetes</taxon>
        <taxon>Kitasatosporales</taxon>
        <taxon>Streptomycetaceae</taxon>
        <taxon>Streptomyces</taxon>
    </lineage>
</organism>
<dbReference type="InterPro" id="IPR036388">
    <property type="entry name" value="WH-like_DNA-bd_sf"/>
</dbReference>
<dbReference type="PANTHER" id="PTHR35807">
    <property type="entry name" value="TRANSCRIPTIONAL REGULATOR REDD-RELATED"/>
    <property type="match status" value="1"/>
</dbReference>
<evidence type="ECO:0000256" key="1">
    <source>
        <dbReference type="ARBA" id="ARBA00005820"/>
    </source>
</evidence>
<dbReference type="Gene3D" id="3.40.50.300">
    <property type="entry name" value="P-loop containing nucleotide triphosphate hydrolases"/>
    <property type="match status" value="1"/>
</dbReference>
<evidence type="ECO:0000256" key="6">
    <source>
        <dbReference type="PROSITE-ProRule" id="PRU01091"/>
    </source>
</evidence>
<dbReference type="InterPro" id="IPR051677">
    <property type="entry name" value="AfsR-DnrI-RedD_regulator"/>
</dbReference>
<evidence type="ECO:0000313" key="10">
    <source>
        <dbReference type="Proteomes" id="UP000472335"/>
    </source>
</evidence>
<dbReference type="SMART" id="SM00028">
    <property type="entry name" value="TPR"/>
    <property type="match status" value="6"/>
</dbReference>
<comment type="similarity">
    <text evidence="1">Belongs to the AfsR/DnrI/RedD regulatory family.</text>
</comment>
<dbReference type="InterPro" id="IPR011990">
    <property type="entry name" value="TPR-like_helical_dom_sf"/>
</dbReference>
<feature type="region of interest" description="Disordered" evidence="7">
    <location>
        <begin position="919"/>
        <end position="961"/>
    </location>
</feature>
<dbReference type="Gene3D" id="1.10.10.10">
    <property type="entry name" value="Winged helix-like DNA-binding domain superfamily/Winged helix DNA-binding domain"/>
    <property type="match status" value="1"/>
</dbReference>
<dbReference type="SUPFAM" id="SSF48452">
    <property type="entry name" value="TPR-like"/>
    <property type="match status" value="3"/>
</dbReference>
<keyword evidence="3" id="KW-0805">Transcription regulation</keyword>
<feature type="domain" description="OmpR/PhoB-type" evidence="8">
    <location>
        <begin position="1"/>
        <end position="94"/>
    </location>
</feature>
<dbReference type="SUPFAM" id="SSF52540">
    <property type="entry name" value="P-loop containing nucleoside triphosphate hydrolases"/>
    <property type="match status" value="1"/>
</dbReference>
<dbReference type="CDD" id="cd15831">
    <property type="entry name" value="BTAD"/>
    <property type="match status" value="1"/>
</dbReference>
<reference evidence="9 10" key="1">
    <citation type="submission" date="2020-02" db="EMBL/GenBank/DDBJ databases">
        <title>Whole-genome analyses of novel actinobacteria.</title>
        <authorList>
            <person name="Sahin N."/>
            <person name="Gencbay T."/>
        </authorList>
    </citation>
    <scope>NUCLEOTIDE SEQUENCE [LARGE SCALE GENOMIC DNA]</scope>
    <source>
        <strain evidence="9 10">HC44</strain>
    </source>
</reference>
<protein>
    <submittedName>
        <fullName evidence="9">Tetratricopeptide repeat protein</fullName>
    </submittedName>
</protein>
<dbReference type="InterPro" id="IPR027417">
    <property type="entry name" value="P-loop_NTPase"/>
</dbReference>
<dbReference type="InterPro" id="IPR019734">
    <property type="entry name" value="TPR_rpt"/>
</dbReference>
<dbReference type="GO" id="GO:0043531">
    <property type="term" value="F:ADP binding"/>
    <property type="evidence" value="ECO:0007669"/>
    <property type="project" value="InterPro"/>
</dbReference>
<keyword evidence="2" id="KW-0902">Two-component regulatory system</keyword>
<keyword evidence="10" id="KW-1185">Reference proteome</keyword>
<dbReference type="Gene3D" id="1.25.40.10">
    <property type="entry name" value="Tetratricopeptide repeat domain"/>
    <property type="match status" value="2"/>
</dbReference>
<dbReference type="PROSITE" id="PS51755">
    <property type="entry name" value="OMPR_PHOB"/>
    <property type="match status" value="1"/>
</dbReference>
<feature type="DNA-binding region" description="OmpR/PhoB-type" evidence="6">
    <location>
        <begin position="1"/>
        <end position="94"/>
    </location>
</feature>
<accession>A0A6G4VE11</accession>
<dbReference type="PRINTS" id="PR00364">
    <property type="entry name" value="DISEASERSIST"/>
</dbReference>
<evidence type="ECO:0000313" key="9">
    <source>
        <dbReference type="EMBL" id="NGO12047.1"/>
    </source>
</evidence>
<dbReference type="AlphaFoldDB" id="A0A6G4VE11"/>
<comment type="caution">
    <text evidence="9">The sequence shown here is derived from an EMBL/GenBank/DDBJ whole genome shotgun (WGS) entry which is preliminary data.</text>
</comment>
<dbReference type="InterPro" id="IPR016032">
    <property type="entry name" value="Sig_transdc_resp-reg_C-effctor"/>
</dbReference>
<dbReference type="RefSeq" id="WP_165264442.1">
    <property type="nucleotide sequence ID" value="NZ_JAAKZY010000125.1"/>
</dbReference>
<evidence type="ECO:0000259" key="8">
    <source>
        <dbReference type="PROSITE" id="PS51755"/>
    </source>
</evidence>
<feature type="region of interest" description="Disordered" evidence="7">
    <location>
        <begin position="239"/>
        <end position="279"/>
    </location>
</feature>
<keyword evidence="4 6" id="KW-0238">DNA-binding</keyword>
<dbReference type="Pfam" id="PF00486">
    <property type="entry name" value="Trans_reg_C"/>
    <property type="match status" value="1"/>
</dbReference>
<dbReference type="Pfam" id="PF13424">
    <property type="entry name" value="TPR_12"/>
    <property type="match status" value="2"/>
</dbReference>
<dbReference type="Pfam" id="PF03704">
    <property type="entry name" value="BTAD"/>
    <property type="match status" value="1"/>
</dbReference>
<keyword evidence="5" id="KW-0804">Transcription</keyword>
<evidence type="ECO:0000256" key="4">
    <source>
        <dbReference type="ARBA" id="ARBA00023125"/>
    </source>
</evidence>
<dbReference type="CDD" id="cd00383">
    <property type="entry name" value="trans_reg_C"/>
    <property type="match status" value="1"/>
</dbReference>
<dbReference type="EMBL" id="JAAKZY010000125">
    <property type="protein sequence ID" value="NGO12047.1"/>
    <property type="molecule type" value="Genomic_DNA"/>
</dbReference>
<gene>
    <name evidence="9" type="ORF">G5C60_31695</name>
</gene>
<dbReference type="SUPFAM" id="SSF46894">
    <property type="entry name" value="C-terminal effector domain of the bipartite response regulators"/>
    <property type="match status" value="1"/>
</dbReference>
<dbReference type="GO" id="GO:0000160">
    <property type="term" value="P:phosphorelay signal transduction system"/>
    <property type="evidence" value="ECO:0007669"/>
    <property type="project" value="UniProtKB-KW"/>
</dbReference>
<name>A0A6G4VE11_9ACTN</name>
<evidence type="ECO:0000256" key="2">
    <source>
        <dbReference type="ARBA" id="ARBA00023012"/>
    </source>
</evidence>
<dbReference type="InterPro" id="IPR001867">
    <property type="entry name" value="OmpR/PhoB-type_DNA-bd"/>
</dbReference>
<dbReference type="InterPro" id="IPR005158">
    <property type="entry name" value="BTAD"/>
</dbReference>
<dbReference type="SMART" id="SM01043">
    <property type="entry name" value="BTAD"/>
    <property type="match status" value="1"/>
</dbReference>
<evidence type="ECO:0000256" key="7">
    <source>
        <dbReference type="SAM" id="MobiDB-lite"/>
    </source>
</evidence>
<dbReference type="GO" id="GO:0006355">
    <property type="term" value="P:regulation of DNA-templated transcription"/>
    <property type="evidence" value="ECO:0007669"/>
    <property type="project" value="InterPro"/>
</dbReference>
<dbReference type="Proteomes" id="UP000472335">
    <property type="component" value="Unassembled WGS sequence"/>
</dbReference>